<accession>A0A2H1X2R8</accession>
<name>A0A2H1X2R8_SPOFR</name>
<gene>
    <name evidence="1" type="ORF">SFRICE_005500</name>
</gene>
<reference evidence="1" key="1">
    <citation type="submission" date="2016-07" db="EMBL/GenBank/DDBJ databases">
        <authorList>
            <person name="Bretaudeau A."/>
        </authorList>
    </citation>
    <scope>NUCLEOTIDE SEQUENCE</scope>
    <source>
        <strain evidence="1">Rice</strain>
        <tissue evidence="1">Whole body</tissue>
    </source>
</reference>
<dbReference type="EMBL" id="ODYU01012968">
    <property type="protein sequence ID" value="SOQ59528.1"/>
    <property type="molecule type" value="Genomic_DNA"/>
</dbReference>
<sequence length="205" mass="23304">MLIKSSFGHQPAYCQDGEVKMWTKMEHIYRLRPIHSDLEKTRVYSLPSSSLLKDLPSRGPNHMPGLSVRRTAVGWNSWESTRDSDKSLRPTRGNAYSCRFSIVDGSYSKKEIRLNEDYSVRVHRSASHAADFSLSYIETHTTTSTNPHRADRIISNAYMRCILMTSYGIRTMRTDLLTIYQYSDEDVGRISALAVSMCGVLLTIG</sequence>
<dbReference type="AlphaFoldDB" id="A0A2H1X2R8"/>
<protein>
    <submittedName>
        <fullName evidence="1">SFRICE_005500</fullName>
    </submittedName>
</protein>
<evidence type="ECO:0000313" key="1">
    <source>
        <dbReference type="EMBL" id="SOQ59528.1"/>
    </source>
</evidence>
<proteinExistence type="predicted"/>
<organism evidence="1">
    <name type="scientific">Spodoptera frugiperda</name>
    <name type="common">Fall armyworm</name>
    <dbReference type="NCBI Taxonomy" id="7108"/>
    <lineage>
        <taxon>Eukaryota</taxon>
        <taxon>Metazoa</taxon>
        <taxon>Ecdysozoa</taxon>
        <taxon>Arthropoda</taxon>
        <taxon>Hexapoda</taxon>
        <taxon>Insecta</taxon>
        <taxon>Pterygota</taxon>
        <taxon>Neoptera</taxon>
        <taxon>Endopterygota</taxon>
        <taxon>Lepidoptera</taxon>
        <taxon>Glossata</taxon>
        <taxon>Ditrysia</taxon>
        <taxon>Noctuoidea</taxon>
        <taxon>Noctuidae</taxon>
        <taxon>Amphipyrinae</taxon>
        <taxon>Spodoptera</taxon>
    </lineage>
</organism>